<accession>A0A6J5R5Z3</accession>
<evidence type="ECO:0000313" key="4">
    <source>
        <dbReference type="EMBL" id="CAB5231428.1"/>
    </source>
</evidence>
<protein>
    <submittedName>
        <fullName evidence="3">Glyco_tranf_GTA_type domain containing protein</fullName>
    </submittedName>
</protein>
<evidence type="ECO:0000313" key="3">
    <source>
        <dbReference type="EMBL" id="CAB4192820.1"/>
    </source>
</evidence>
<dbReference type="SUPFAM" id="SSF53448">
    <property type="entry name" value="Nucleotide-diphospho-sugar transferases"/>
    <property type="match status" value="1"/>
</dbReference>
<organism evidence="3">
    <name type="scientific">uncultured Caudovirales phage</name>
    <dbReference type="NCBI Taxonomy" id="2100421"/>
    <lineage>
        <taxon>Viruses</taxon>
        <taxon>Duplodnaviria</taxon>
        <taxon>Heunggongvirae</taxon>
        <taxon>Uroviricota</taxon>
        <taxon>Caudoviricetes</taxon>
        <taxon>Peduoviridae</taxon>
        <taxon>Maltschvirus</taxon>
        <taxon>Maltschvirus maltsch</taxon>
    </lineage>
</organism>
<dbReference type="EMBL" id="LR798428">
    <property type="protein sequence ID" value="CAB5231428.1"/>
    <property type="molecule type" value="Genomic_DNA"/>
</dbReference>
<evidence type="ECO:0000313" key="1">
    <source>
        <dbReference type="EMBL" id="CAB4175032.1"/>
    </source>
</evidence>
<proteinExistence type="predicted"/>
<gene>
    <name evidence="2" type="ORF">UFOVP1131_92</name>
    <name evidence="3" type="ORF">UFOVP1245_94</name>
    <name evidence="4" type="ORF">UFOVP1582_84</name>
    <name evidence="1" type="ORF">UFOVP966_106</name>
</gene>
<dbReference type="InterPro" id="IPR029044">
    <property type="entry name" value="Nucleotide-diphossugar_trans"/>
</dbReference>
<reference evidence="3" key="1">
    <citation type="submission" date="2020-05" db="EMBL/GenBank/DDBJ databases">
        <authorList>
            <person name="Chiriac C."/>
            <person name="Salcher M."/>
            <person name="Ghai R."/>
            <person name="Kavagutti S V."/>
        </authorList>
    </citation>
    <scope>NUCLEOTIDE SEQUENCE</scope>
</reference>
<evidence type="ECO:0000313" key="2">
    <source>
        <dbReference type="EMBL" id="CAB4184978.1"/>
    </source>
</evidence>
<dbReference type="EMBL" id="LR797071">
    <property type="protein sequence ID" value="CAB4184978.1"/>
    <property type="molecule type" value="Genomic_DNA"/>
</dbReference>
<sequence length="218" mass="24773">MSSMLLIVPSRKRPESCDQLLEEFKKTSEISEIIFGLDDDDESQYSDEVLARAEKNPRLRMGGTLNLIAARNADKYDYLAFMGDDHRPRTVGWDRALSEAIGPDAGVAYGNDLLQGNLLPTAVVMSSSIVKKIGYMVPPVLVHMYMDNFWLELGKSLGNLRYREDIIIEHMHHLNGKSKPDATYMETNNESMYAIDSESFHRYMTTQFSNDIRKILGL</sequence>
<dbReference type="EMBL" id="LR796919">
    <property type="protein sequence ID" value="CAB4175032.1"/>
    <property type="molecule type" value="Genomic_DNA"/>
</dbReference>
<dbReference type="EMBL" id="LR797185">
    <property type="protein sequence ID" value="CAB4192820.1"/>
    <property type="molecule type" value="Genomic_DNA"/>
</dbReference>
<dbReference type="CDD" id="cd00761">
    <property type="entry name" value="Glyco_tranf_GTA_type"/>
    <property type="match status" value="1"/>
</dbReference>
<name>A0A6J5R5Z3_9CAUD</name>